<protein>
    <submittedName>
        <fullName evidence="2">Ribosomal protein S17</fullName>
    </submittedName>
</protein>
<proteinExistence type="predicted"/>
<dbReference type="WBParaSite" id="JU765_v2.g6976.t1">
    <property type="protein sequence ID" value="JU765_v2.g6976.t1"/>
    <property type="gene ID" value="JU765_v2.g6976"/>
</dbReference>
<evidence type="ECO:0000313" key="1">
    <source>
        <dbReference type="Proteomes" id="UP000887576"/>
    </source>
</evidence>
<organism evidence="1 2">
    <name type="scientific">Panagrolaimus sp. JU765</name>
    <dbReference type="NCBI Taxonomy" id="591449"/>
    <lineage>
        <taxon>Eukaryota</taxon>
        <taxon>Metazoa</taxon>
        <taxon>Ecdysozoa</taxon>
        <taxon>Nematoda</taxon>
        <taxon>Chromadorea</taxon>
        <taxon>Rhabditida</taxon>
        <taxon>Tylenchina</taxon>
        <taxon>Panagrolaimomorpha</taxon>
        <taxon>Panagrolaimoidea</taxon>
        <taxon>Panagrolaimidae</taxon>
        <taxon>Panagrolaimus</taxon>
    </lineage>
</organism>
<evidence type="ECO:0000313" key="2">
    <source>
        <dbReference type="WBParaSite" id="JU765_v2.g6976.t1"/>
    </source>
</evidence>
<sequence>MSASLSREILFGKVVQINKIGLKQIPCALVRCQENVFSSYIKKYFAESKDYWALDSKSVSQVGDHVLIRIAEQAERPTSSVMHNVDRVIFKFGNLIDPITKKRVLNGLQFEDELVSKANLVEEVVEEPFKE</sequence>
<reference evidence="2" key="1">
    <citation type="submission" date="2022-11" db="UniProtKB">
        <authorList>
            <consortium name="WormBaseParasite"/>
        </authorList>
    </citation>
    <scope>IDENTIFICATION</scope>
</reference>
<name>A0AC34RHA2_9BILA</name>
<dbReference type="Proteomes" id="UP000887576">
    <property type="component" value="Unplaced"/>
</dbReference>
<accession>A0AC34RHA2</accession>